<evidence type="ECO:0000256" key="1">
    <source>
        <dbReference type="ARBA" id="ARBA00004162"/>
    </source>
</evidence>
<keyword evidence="3 9" id="KW-1003">Cell membrane</keyword>
<accession>A0ABT8G5P9</accession>
<keyword evidence="8 9" id="KW-0472">Membrane</keyword>
<dbReference type="InterPro" id="IPR003369">
    <property type="entry name" value="TatA/B/E"/>
</dbReference>
<dbReference type="Proteomes" id="UP001172728">
    <property type="component" value="Unassembled WGS sequence"/>
</dbReference>
<evidence type="ECO:0000256" key="10">
    <source>
        <dbReference type="SAM" id="MobiDB-lite"/>
    </source>
</evidence>
<gene>
    <name evidence="9 11" type="primary">tatA</name>
    <name evidence="11" type="ORF">QQX09_01145</name>
</gene>
<keyword evidence="12" id="KW-1185">Reference proteome</keyword>
<keyword evidence="6 9" id="KW-1133">Transmembrane helix</keyword>
<dbReference type="EMBL" id="JAUHPW010000001">
    <property type="protein sequence ID" value="MDN4474455.1"/>
    <property type="molecule type" value="Genomic_DNA"/>
</dbReference>
<comment type="function">
    <text evidence="9">Part of the twin-arginine translocation (Tat) system that transports large folded proteins containing a characteristic twin-arginine motif in their signal peptide across membranes. TatA could form the protein-conducting channel of the Tat system.</text>
</comment>
<dbReference type="HAMAP" id="MF_00236">
    <property type="entry name" value="TatA_E"/>
    <property type="match status" value="1"/>
</dbReference>
<keyword evidence="2 9" id="KW-0813">Transport</keyword>
<evidence type="ECO:0000256" key="4">
    <source>
        <dbReference type="ARBA" id="ARBA00022692"/>
    </source>
</evidence>
<dbReference type="Gene3D" id="1.20.5.3310">
    <property type="match status" value="1"/>
</dbReference>
<evidence type="ECO:0000256" key="5">
    <source>
        <dbReference type="ARBA" id="ARBA00022927"/>
    </source>
</evidence>
<evidence type="ECO:0000256" key="8">
    <source>
        <dbReference type="ARBA" id="ARBA00023136"/>
    </source>
</evidence>
<keyword evidence="4 9" id="KW-0812">Transmembrane</keyword>
<dbReference type="PANTHER" id="PTHR42982:SF8">
    <property type="entry name" value="SEC-INDEPENDENT PROTEIN TRANSLOCASE PROTEIN TATA"/>
    <property type="match status" value="1"/>
</dbReference>
<keyword evidence="7 9" id="KW-0811">Translocation</keyword>
<reference evidence="11" key="1">
    <citation type="submission" date="2023-06" db="EMBL/GenBank/DDBJ databases">
        <title>Sysu t00192.</title>
        <authorList>
            <person name="Gao L."/>
            <person name="Fang B.-Z."/>
            <person name="Li W.-J."/>
        </authorList>
    </citation>
    <scope>NUCLEOTIDE SEQUENCE</scope>
    <source>
        <strain evidence="11">SYSU T00192</strain>
    </source>
</reference>
<feature type="region of interest" description="Disordered" evidence="10">
    <location>
        <begin position="40"/>
        <end position="69"/>
    </location>
</feature>
<organism evidence="11 12">
    <name type="scientific">Demequina litoralis</name>
    <dbReference type="NCBI Taxonomy" id="3051660"/>
    <lineage>
        <taxon>Bacteria</taxon>
        <taxon>Bacillati</taxon>
        <taxon>Actinomycetota</taxon>
        <taxon>Actinomycetes</taxon>
        <taxon>Micrococcales</taxon>
        <taxon>Demequinaceae</taxon>
        <taxon>Demequina</taxon>
    </lineage>
</organism>
<evidence type="ECO:0000256" key="2">
    <source>
        <dbReference type="ARBA" id="ARBA00022448"/>
    </source>
</evidence>
<dbReference type="NCBIfam" id="TIGR01411">
    <property type="entry name" value="tatAE"/>
    <property type="match status" value="1"/>
</dbReference>
<evidence type="ECO:0000256" key="7">
    <source>
        <dbReference type="ARBA" id="ARBA00023010"/>
    </source>
</evidence>
<dbReference type="PANTHER" id="PTHR42982">
    <property type="entry name" value="SEC-INDEPENDENT PROTEIN TRANSLOCASE PROTEIN TATA"/>
    <property type="match status" value="1"/>
</dbReference>
<comment type="caution">
    <text evidence="11">The sequence shown here is derived from an EMBL/GenBank/DDBJ whole genome shotgun (WGS) entry which is preliminary data.</text>
</comment>
<evidence type="ECO:0000256" key="3">
    <source>
        <dbReference type="ARBA" id="ARBA00022475"/>
    </source>
</evidence>
<sequence>MGPREILIILLIVLLLFGAPKLPQLARSLGQSLRILKDETSSLTDDKKSDADTDKPATSSSDEPRDGQK</sequence>
<proteinExistence type="inferred from homology"/>
<name>A0ABT8G5P9_9MICO</name>
<dbReference type="InterPro" id="IPR006312">
    <property type="entry name" value="TatA/E"/>
</dbReference>
<comment type="similarity">
    <text evidence="9">Belongs to the TatA/E family.</text>
</comment>
<keyword evidence="5 9" id="KW-0653">Protein transport</keyword>
<evidence type="ECO:0000256" key="9">
    <source>
        <dbReference type="HAMAP-Rule" id="MF_00236"/>
    </source>
</evidence>
<dbReference type="Pfam" id="PF02416">
    <property type="entry name" value="TatA_B_E"/>
    <property type="match status" value="1"/>
</dbReference>
<feature type="compositionally biased region" description="Basic and acidic residues" evidence="10">
    <location>
        <begin position="40"/>
        <end position="55"/>
    </location>
</feature>
<comment type="subunit">
    <text evidence="9">The Tat system comprises two distinct complexes: a TatABC complex, containing multiple copies of TatA, TatB and TatC subunits, and a separate TatA complex, containing only TatA subunits. Substrates initially bind to the TatABC complex, which probably triggers association of the separate TatA complex to form the active translocon.</text>
</comment>
<protein>
    <recommendedName>
        <fullName evidence="9">Sec-independent protein translocase protein TatA</fullName>
    </recommendedName>
</protein>
<dbReference type="RefSeq" id="WP_301130873.1">
    <property type="nucleotide sequence ID" value="NZ_JAUHPW010000001.1"/>
</dbReference>
<comment type="subcellular location">
    <subcellularLocation>
        <location evidence="1 9">Cell membrane</location>
        <topology evidence="1 9">Single-pass membrane protein</topology>
    </subcellularLocation>
</comment>
<evidence type="ECO:0000256" key="6">
    <source>
        <dbReference type="ARBA" id="ARBA00022989"/>
    </source>
</evidence>
<evidence type="ECO:0000313" key="11">
    <source>
        <dbReference type="EMBL" id="MDN4474455.1"/>
    </source>
</evidence>
<evidence type="ECO:0000313" key="12">
    <source>
        <dbReference type="Proteomes" id="UP001172728"/>
    </source>
</evidence>